<dbReference type="RefSeq" id="WP_157321056.1">
    <property type="nucleotide sequence ID" value="NZ_BMFX01000016.1"/>
</dbReference>
<comment type="caution">
    <text evidence="2">The sequence shown here is derived from an EMBL/GenBank/DDBJ whole genome shotgun (WGS) entry which is preliminary data.</text>
</comment>
<dbReference type="EMBL" id="WRPM01000018">
    <property type="protein sequence ID" value="MVT25242.1"/>
    <property type="molecule type" value="Genomic_DNA"/>
</dbReference>
<accession>A0A7K1UFN8</accession>
<organism evidence="2 3">
    <name type="scientific">Nesterenkonia alkaliphila</name>
    <dbReference type="NCBI Taxonomy" id="1463631"/>
    <lineage>
        <taxon>Bacteria</taxon>
        <taxon>Bacillati</taxon>
        <taxon>Actinomycetota</taxon>
        <taxon>Actinomycetes</taxon>
        <taxon>Micrococcales</taxon>
        <taxon>Micrococcaceae</taxon>
        <taxon>Nesterenkonia</taxon>
    </lineage>
</organism>
<gene>
    <name evidence="2" type="ORF">GNZ21_02495</name>
</gene>
<reference evidence="2 3" key="1">
    <citation type="submission" date="2019-12" db="EMBL/GenBank/DDBJ databases">
        <title>Nesterenkonia muleiensis sp. nov., a novel actinobacterium isolated from sap of Populus euphratica.</title>
        <authorList>
            <person name="Wang R."/>
        </authorList>
    </citation>
    <scope>NUCLEOTIDE SEQUENCE [LARGE SCALE GENOMIC DNA]</scope>
    <source>
        <strain evidence="2 3">F10</strain>
    </source>
</reference>
<feature type="transmembrane region" description="Helical" evidence="1">
    <location>
        <begin position="33"/>
        <end position="53"/>
    </location>
</feature>
<dbReference type="AlphaFoldDB" id="A0A7K1UFN8"/>
<keyword evidence="1" id="KW-0812">Transmembrane</keyword>
<evidence type="ECO:0000256" key="1">
    <source>
        <dbReference type="SAM" id="Phobius"/>
    </source>
</evidence>
<protein>
    <submittedName>
        <fullName evidence="2">Uncharacterized protein</fullName>
    </submittedName>
</protein>
<evidence type="ECO:0000313" key="2">
    <source>
        <dbReference type="EMBL" id="MVT25242.1"/>
    </source>
</evidence>
<feature type="transmembrane region" description="Helical" evidence="1">
    <location>
        <begin position="6"/>
        <end position="26"/>
    </location>
</feature>
<keyword evidence="1" id="KW-0472">Membrane</keyword>
<dbReference type="Proteomes" id="UP000460157">
    <property type="component" value="Unassembled WGS sequence"/>
</dbReference>
<name>A0A7K1UFN8_9MICC</name>
<keyword evidence="3" id="KW-1185">Reference proteome</keyword>
<sequence>MLSDRMMNIGVLLVFLGPIISTFYYNPQMAERFGALLWAATGTSMILGLILVYRACRTAEIEEDEGER</sequence>
<keyword evidence="1" id="KW-1133">Transmembrane helix</keyword>
<proteinExistence type="predicted"/>
<evidence type="ECO:0000313" key="3">
    <source>
        <dbReference type="Proteomes" id="UP000460157"/>
    </source>
</evidence>